<proteinExistence type="predicted"/>
<dbReference type="GO" id="GO:0016071">
    <property type="term" value="P:mRNA metabolic process"/>
    <property type="evidence" value="ECO:0007669"/>
    <property type="project" value="UniProtKB-ARBA"/>
</dbReference>
<dbReference type="AlphaFoldDB" id="F0WFR0"/>
<feature type="region of interest" description="Disordered" evidence="1">
    <location>
        <begin position="180"/>
        <end position="227"/>
    </location>
</feature>
<feature type="region of interest" description="Disordered" evidence="1">
    <location>
        <begin position="291"/>
        <end position="311"/>
    </location>
</feature>
<evidence type="ECO:0000313" key="2">
    <source>
        <dbReference type="EMBL" id="CCA20044.1"/>
    </source>
</evidence>
<dbReference type="EMBL" id="FR824130">
    <property type="protein sequence ID" value="CCA20044.1"/>
    <property type="molecule type" value="Genomic_DNA"/>
</dbReference>
<accession>F0WFR0</accession>
<feature type="compositionally biased region" description="Polar residues" evidence="1">
    <location>
        <begin position="217"/>
        <end position="226"/>
    </location>
</feature>
<feature type="region of interest" description="Disordered" evidence="1">
    <location>
        <begin position="60"/>
        <end position="97"/>
    </location>
</feature>
<dbReference type="Pfam" id="PF15365">
    <property type="entry name" value="PNRC"/>
    <property type="match status" value="1"/>
</dbReference>
<organism evidence="2">
    <name type="scientific">Albugo laibachii Nc14</name>
    <dbReference type="NCBI Taxonomy" id="890382"/>
    <lineage>
        <taxon>Eukaryota</taxon>
        <taxon>Sar</taxon>
        <taxon>Stramenopiles</taxon>
        <taxon>Oomycota</taxon>
        <taxon>Peronosporomycetes</taxon>
        <taxon>Albuginales</taxon>
        <taxon>Albuginaceae</taxon>
        <taxon>Albugo</taxon>
    </lineage>
</organism>
<reference evidence="2" key="1">
    <citation type="journal article" date="2011" name="PLoS Biol.">
        <title>Gene gain and loss during evolution of obligate parasitism in the white rust pathogen of Arabidopsis thaliana.</title>
        <authorList>
            <person name="Kemen E."/>
            <person name="Gardiner A."/>
            <person name="Schultz-Larsen T."/>
            <person name="Kemen A.C."/>
            <person name="Balmuth A.L."/>
            <person name="Robert-Seilaniantz A."/>
            <person name="Bailey K."/>
            <person name="Holub E."/>
            <person name="Studholme D.J."/>
            <person name="Maclean D."/>
            <person name="Jones J.D."/>
        </authorList>
    </citation>
    <scope>NUCLEOTIDE SEQUENCE</scope>
</reference>
<sequence>MSHELVGRPLIPFFDQHDNINAALACNDTLPFEKLDIDARVWNKKLGYFEYPSSVTSQKALNMRSVVRRSPSTKRSNSTGRNQKNRNGGGKENVCSGPITILSRSEKVESQYAQNNESMKTIYDQSSACSPSSLPCSFSSLSTKCLLTPQMLSTSCPVAIMDKPAADFMLNEAMESVYQHGRQQSSISRTKEQNEAAKKQIDSIKRASKEKKHQQKTTHGNTQRKTLSAGEKWAWSAFQTSPEPDKLPLPPFIVKPKMMGSFAIPTIAVGVLAEPHEAEVDALDANKKLMEAEEEAQPPLPPPPLGKGDLGKSQVFSIEQSMTQDLCRMLNIG</sequence>
<evidence type="ECO:0000256" key="1">
    <source>
        <dbReference type="SAM" id="MobiDB-lite"/>
    </source>
</evidence>
<feature type="compositionally biased region" description="Basic and acidic residues" evidence="1">
    <location>
        <begin position="189"/>
        <end position="207"/>
    </location>
</feature>
<gene>
    <name evidence="2" type="primary">AlNc14C85G5445</name>
    <name evidence="2" type="ORF">ALNC14_061870</name>
</gene>
<dbReference type="HOGENOM" id="CLU_889914_0_0_1"/>
<protein>
    <submittedName>
        <fullName evidence="2">AlNc14C85G5445 protein</fullName>
    </submittedName>
</protein>
<reference evidence="2" key="2">
    <citation type="submission" date="2011-02" db="EMBL/GenBank/DDBJ databases">
        <authorList>
            <person name="MacLean D."/>
        </authorList>
    </citation>
    <scope>NUCLEOTIDE SEQUENCE</scope>
</reference>
<dbReference type="InterPro" id="IPR028322">
    <property type="entry name" value="PNRC-like_rgn"/>
</dbReference>
<name>F0WFR0_9STRA</name>